<dbReference type="PIRSF" id="PIRSF000535">
    <property type="entry name" value="1PFK/6PFK/LacC"/>
    <property type="match status" value="1"/>
</dbReference>
<reference evidence="11 12" key="1">
    <citation type="journal article" date="2016" name="Genome Announc.">
        <title>Complete Genome Sequences of Aerococcus christensenii CCUG 28831T, Aerococcus sanguinicola CCUG 43001T, Aerococcus urinae CCUG 36881T, Aerococcus urinaeequi CCUG 28094T, Aerococcus urinaehominis CCUG 42038 BT, and Aerococcus viridans CCUG 4311T.</title>
        <authorList>
            <person name="Carkaci D."/>
            <person name="Dargis R."/>
            <person name="Nielsen X.C."/>
            <person name="Skovgaard O."/>
            <person name="Fuursted K."/>
            <person name="Christensen J.J."/>
        </authorList>
    </citation>
    <scope>NUCLEOTIDE SEQUENCE [LARGE SCALE GENOMIC DNA]</scope>
    <source>
        <strain evidence="11 12">CCUG42038B</strain>
    </source>
</reference>
<dbReference type="RefSeq" id="WP_067977200.1">
    <property type="nucleotide sequence ID" value="NZ_CP014163.1"/>
</dbReference>
<dbReference type="UniPathway" id="UPA00704">
    <property type="reaction ID" value="UER00715"/>
</dbReference>
<dbReference type="KEGG" id="auh:AWM75_00390"/>
<dbReference type="InterPro" id="IPR029056">
    <property type="entry name" value="Ribokinase-like"/>
</dbReference>
<dbReference type="Gene3D" id="3.40.1190.20">
    <property type="match status" value="1"/>
</dbReference>
<evidence type="ECO:0000256" key="5">
    <source>
        <dbReference type="ARBA" id="ARBA00022777"/>
    </source>
</evidence>
<dbReference type="GO" id="GO:0009024">
    <property type="term" value="F:tagatose-6-phosphate kinase activity"/>
    <property type="evidence" value="ECO:0007669"/>
    <property type="project" value="UniProtKB-EC"/>
</dbReference>
<evidence type="ECO:0000256" key="8">
    <source>
        <dbReference type="PIRNR" id="PIRNR000535"/>
    </source>
</evidence>
<accession>A0A109RGC0</accession>
<dbReference type="GO" id="GO:0005988">
    <property type="term" value="P:lactose metabolic process"/>
    <property type="evidence" value="ECO:0007669"/>
    <property type="project" value="UniProtKB-KW"/>
</dbReference>
<dbReference type="STRING" id="128944.AWM75_00390"/>
<feature type="domain" description="Carbohydrate kinase PfkB" evidence="10">
    <location>
        <begin position="6"/>
        <end position="284"/>
    </location>
</feature>
<dbReference type="GO" id="GO:0016052">
    <property type="term" value="P:carbohydrate catabolic process"/>
    <property type="evidence" value="ECO:0007669"/>
    <property type="project" value="UniProtKB-ARBA"/>
</dbReference>
<dbReference type="GO" id="GO:0005829">
    <property type="term" value="C:cytosol"/>
    <property type="evidence" value="ECO:0007669"/>
    <property type="project" value="TreeGrafter"/>
</dbReference>
<proteinExistence type="inferred from homology"/>
<comment type="similarity">
    <text evidence="1">Belongs to the carbohydrate kinase pfkB family.</text>
</comment>
<dbReference type="GO" id="GO:0005524">
    <property type="term" value="F:ATP binding"/>
    <property type="evidence" value="ECO:0007669"/>
    <property type="project" value="UniProtKB-UniRule"/>
</dbReference>
<dbReference type="NCBIfam" id="TIGR03828">
    <property type="entry name" value="pfkB"/>
    <property type="match status" value="1"/>
</dbReference>
<gene>
    <name evidence="11" type="ORF">AWM75_00390</name>
</gene>
<dbReference type="Proteomes" id="UP000062260">
    <property type="component" value="Chromosome"/>
</dbReference>
<dbReference type="InterPro" id="IPR022463">
    <property type="entry name" value="1-PFruKinase"/>
</dbReference>
<comment type="catalytic activity">
    <reaction evidence="8">
        <text>D-tagatofuranose 6-phosphate + ATP = D-tagatofuranose 1,6-bisphosphate + ADP + H(+)</text>
        <dbReference type="Rhea" id="RHEA:12420"/>
        <dbReference type="ChEBI" id="CHEBI:15378"/>
        <dbReference type="ChEBI" id="CHEBI:30616"/>
        <dbReference type="ChEBI" id="CHEBI:58694"/>
        <dbReference type="ChEBI" id="CHEBI:58695"/>
        <dbReference type="ChEBI" id="CHEBI:456216"/>
        <dbReference type="EC" id="2.7.1.144"/>
    </reaction>
</comment>
<dbReference type="PROSITE" id="PS00583">
    <property type="entry name" value="PFKB_KINASES_1"/>
    <property type="match status" value="1"/>
</dbReference>
<dbReference type="GO" id="GO:0008662">
    <property type="term" value="F:1-phosphofructokinase activity"/>
    <property type="evidence" value="ECO:0007669"/>
    <property type="project" value="UniProtKB-UniRule"/>
</dbReference>
<comment type="similarity">
    <text evidence="8">Belongs to the carbohydrate kinase PfkB family. LacC subfamily.</text>
</comment>
<dbReference type="NCBIfam" id="TIGR03168">
    <property type="entry name" value="1-PFK"/>
    <property type="match status" value="1"/>
</dbReference>
<dbReference type="GO" id="GO:0044281">
    <property type="term" value="P:small molecule metabolic process"/>
    <property type="evidence" value="ECO:0007669"/>
    <property type="project" value="UniProtKB-ARBA"/>
</dbReference>
<evidence type="ECO:0000313" key="11">
    <source>
        <dbReference type="EMBL" id="AMB98541.1"/>
    </source>
</evidence>
<dbReference type="GO" id="GO:2001059">
    <property type="term" value="P:D-tagatose 6-phosphate catabolic process"/>
    <property type="evidence" value="ECO:0007669"/>
    <property type="project" value="UniProtKB-UniPathway"/>
</dbReference>
<evidence type="ECO:0000256" key="3">
    <source>
        <dbReference type="ARBA" id="ARBA00022736"/>
    </source>
</evidence>
<dbReference type="EMBL" id="CP014163">
    <property type="protein sequence ID" value="AMB98541.1"/>
    <property type="molecule type" value="Genomic_DNA"/>
</dbReference>
<dbReference type="PANTHER" id="PTHR46566">
    <property type="entry name" value="1-PHOSPHOFRUCTOKINASE-RELATED"/>
    <property type="match status" value="1"/>
</dbReference>
<evidence type="ECO:0000256" key="4">
    <source>
        <dbReference type="ARBA" id="ARBA00022741"/>
    </source>
</evidence>
<sequence>MIYTLTLNPAIDYIMYLNDLDLGETNRSKSERLLPGGKGINVSRVLNQLGQENTALGFLGGHTGQFISDWLRAEGSQTDFVNISGQSRINVKLKGEQETEINGQGPEISPEEVTALLAKVDVLNQDDLLIITGNAPASLGADFNTRLAKHCSDRQIPFVLDIASPDLFDILPYQPVLVKPNRAELEALYDTKISNQADTIALAQDILAKGAQNVIVSLGGDGALLVNQDGAFQANAPAERVVNTVGAGDSMVAGFVASLSQGQPAGQGLKLGSACSADTTQNEDLATKDGIARMLDKVIVEKI</sequence>
<reference evidence="12" key="2">
    <citation type="submission" date="2016-01" db="EMBL/GenBank/DDBJ databases">
        <title>Six Aerococcus type strain genome sequencing and assembly using PacBio and Illumina Hiseq.</title>
        <authorList>
            <person name="Carkaci D."/>
            <person name="Dargis R."/>
            <person name="Nielsen X.C."/>
            <person name="Skovgaard O."/>
            <person name="Fuursted K."/>
            <person name="Christensen J.J."/>
        </authorList>
    </citation>
    <scope>NUCLEOTIDE SEQUENCE [LARGE SCALE GENOMIC DNA]</scope>
    <source>
        <strain evidence="12">CCUG42038B</strain>
    </source>
</reference>
<evidence type="ECO:0000256" key="9">
    <source>
        <dbReference type="RuleBase" id="RU369061"/>
    </source>
</evidence>
<dbReference type="SUPFAM" id="SSF53613">
    <property type="entry name" value="Ribokinase-like"/>
    <property type="match status" value="1"/>
</dbReference>
<keyword evidence="4 8" id="KW-0547">Nucleotide-binding</keyword>
<evidence type="ECO:0000256" key="7">
    <source>
        <dbReference type="ARBA" id="ARBA00047745"/>
    </source>
</evidence>
<dbReference type="PROSITE" id="PS00584">
    <property type="entry name" value="PFKB_KINASES_2"/>
    <property type="match status" value="1"/>
</dbReference>
<evidence type="ECO:0000256" key="2">
    <source>
        <dbReference type="ARBA" id="ARBA00022679"/>
    </source>
</evidence>
<keyword evidence="12" id="KW-1185">Reference proteome</keyword>
<comment type="pathway">
    <text evidence="8">Carbohydrate metabolism; D-tagatose 6-phosphate degradation; D-glyceraldehyde 3-phosphate and glycerone phosphate from D-tagatose 6-phosphate: step 1/2.</text>
</comment>
<keyword evidence="6 8" id="KW-0067">ATP-binding</keyword>
<dbReference type="InterPro" id="IPR017583">
    <property type="entry name" value="Tagatose/fructose_Pkinase"/>
</dbReference>
<comment type="function">
    <text evidence="9">Catalyzes the ATP-dependent phosphorylation of fructose-l-phosphate to fructose-l,6-bisphosphate.</text>
</comment>
<keyword evidence="5 9" id="KW-0418">Kinase</keyword>
<organism evidence="11 12">
    <name type="scientific">Aerococcus urinaehominis</name>
    <dbReference type="NCBI Taxonomy" id="128944"/>
    <lineage>
        <taxon>Bacteria</taxon>
        <taxon>Bacillati</taxon>
        <taxon>Bacillota</taxon>
        <taxon>Bacilli</taxon>
        <taxon>Lactobacillales</taxon>
        <taxon>Aerococcaceae</taxon>
        <taxon>Aerococcus</taxon>
    </lineage>
</organism>
<dbReference type="AlphaFoldDB" id="A0A109RGC0"/>
<protein>
    <recommendedName>
        <fullName evidence="8">Tagatose-6-phosphate kinase</fullName>
        <ecNumber evidence="8">2.7.1.144</ecNumber>
    </recommendedName>
</protein>
<dbReference type="InterPro" id="IPR011611">
    <property type="entry name" value="PfkB_dom"/>
</dbReference>
<dbReference type="Pfam" id="PF00294">
    <property type="entry name" value="PfkB"/>
    <property type="match status" value="1"/>
</dbReference>
<dbReference type="PANTHER" id="PTHR46566:SF1">
    <property type="entry name" value="1-PHOSPHOFRUCTOKINASE"/>
    <property type="match status" value="1"/>
</dbReference>
<evidence type="ECO:0000256" key="1">
    <source>
        <dbReference type="ARBA" id="ARBA00005380"/>
    </source>
</evidence>
<comment type="catalytic activity">
    <reaction evidence="7 9">
        <text>beta-D-fructose 1-phosphate + ATP = beta-D-fructose 1,6-bisphosphate + ADP + H(+)</text>
        <dbReference type="Rhea" id="RHEA:14213"/>
        <dbReference type="ChEBI" id="CHEBI:15378"/>
        <dbReference type="ChEBI" id="CHEBI:30616"/>
        <dbReference type="ChEBI" id="CHEBI:32966"/>
        <dbReference type="ChEBI" id="CHEBI:138881"/>
        <dbReference type="ChEBI" id="CHEBI:456216"/>
        <dbReference type="EC" id="2.7.1.56"/>
    </reaction>
</comment>
<dbReference type="InterPro" id="IPR002173">
    <property type="entry name" value="Carboh/pur_kinase_PfkB_CS"/>
</dbReference>
<dbReference type="OrthoDB" id="9801219at2"/>
<dbReference type="FunFam" id="3.40.1190.20:FF:000001">
    <property type="entry name" value="Phosphofructokinase"/>
    <property type="match status" value="1"/>
</dbReference>
<evidence type="ECO:0000313" key="12">
    <source>
        <dbReference type="Proteomes" id="UP000062260"/>
    </source>
</evidence>
<evidence type="ECO:0000259" key="10">
    <source>
        <dbReference type="Pfam" id="PF00294"/>
    </source>
</evidence>
<dbReference type="EC" id="2.7.1.144" evidence="8"/>
<keyword evidence="2 8" id="KW-0808">Transferase</keyword>
<dbReference type="CDD" id="cd01164">
    <property type="entry name" value="FruK_PfkB_like"/>
    <property type="match status" value="1"/>
</dbReference>
<keyword evidence="3 8" id="KW-0423">Lactose metabolism</keyword>
<name>A0A109RGC0_9LACT</name>
<evidence type="ECO:0000256" key="6">
    <source>
        <dbReference type="ARBA" id="ARBA00022840"/>
    </source>
</evidence>